<dbReference type="Gene3D" id="3.10.180.10">
    <property type="entry name" value="2,3-Dihydroxybiphenyl 1,2-Dioxygenase, domain 1"/>
    <property type="match status" value="2"/>
</dbReference>
<comment type="caution">
    <text evidence="11">The sequence shown here is derived from an EMBL/GenBank/DDBJ whole genome shotgun (WGS) entry which is preliminary data.</text>
</comment>
<dbReference type="InterPro" id="IPR029068">
    <property type="entry name" value="Glyas_Bleomycin-R_OHBP_Dase"/>
</dbReference>
<evidence type="ECO:0000256" key="5">
    <source>
        <dbReference type="ARBA" id="ARBA00022833"/>
    </source>
</evidence>
<dbReference type="CDD" id="cd07233">
    <property type="entry name" value="GlxI_Zn"/>
    <property type="match status" value="2"/>
</dbReference>
<comment type="pathway">
    <text evidence="1 9">Secondary metabolite metabolism; methylglyoxal degradation; (R)-lactate from methylglyoxal: step 1/2.</text>
</comment>
<dbReference type="Pfam" id="PF00903">
    <property type="entry name" value="Glyoxalase"/>
    <property type="match status" value="2"/>
</dbReference>
<dbReference type="OrthoDB" id="16820at2759"/>
<dbReference type="InterPro" id="IPR037523">
    <property type="entry name" value="VOC_core"/>
</dbReference>
<feature type="domain" description="VOC" evidence="10">
    <location>
        <begin position="225"/>
        <end position="390"/>
    </location>
</feature>
<feature type="binding site" evidence="8">
    <location>
        <position position="386"/>
    </location>
    <ligand>
        <name>Zn(2+)</name>
        <dbReference type="ChEBI" id="CHEBI:29105"/>
        <note>ligand shared between dimeric partners</note>
    </ligand>
</feature>
<dbReference type="PROSITE" id="PS00935">
    <property type="entry name" value="GLYOXALASE_I_2"/>
    <property type="match status" value="1"/>
</dbReference>
<evidence type="ECO:0000256" key="2">
    <source>
        <dbReference type="ARBA" id="ARBA00010363"/>
    </source>
</evidence>
<dbReference type="Proteomes" id="UP000623467">
    <property type="component" value="Unassembled WGS sequence"/>
</dbReference>
<dbReference type="PANTHER" id="PTHR10374:SF30">
    <property type="entry name" value="LACTOYLGLUTATHIONE LYASE"/>
    <property type="match status" value="1"/>
</dbReference>
<feature type="binding site" evidence="8">
    <location>
        <position position="313"/>
    </location>
    <ligand>
        <name>Zn(2+)</name>
        <dbReference type="ChEBI" id="CHEBI:29105"/>
        <note>ligand shared between dimeric partners</note>
    </ligand>
</feature>
<gene>
    <name evidence="11" type="ORF">MSAN_01209700</name>
</gene>
<dbReference type="PROSITE" id="PS00934">
    <property type="entry name" value="GLYOXALASE_I_1"/>
    <property type="match status" value="1"/>
</dbReference>
<dbReference type="InterPro" id="IPR004361">
    <property type="entry name" value="Glyoxalase_1"/>
</dbReference>
<protein>
    <recommendedName>
        <fullName evidence="3 9">Lactoylglutathione lyase</fullName>
        <ecNumber evidence="3 9">4.4.1.5</ecNumber>
    </recommendedName>
    <alternativeName>
        <fullName evidence="9">Glyoxalase I</fullName>
    </alternativeName>
</protein>
<dbReference type="GO" id="GO:0004462">
    <property type="term" value="F:lactoylglutathione lyase activity"/>
    <property type="evidence" value="ECO:0007669"/>
    <property type="project" value="UniProtKB-UniRule"/>
</dbReference>
<keyword evidence="6 9" id="KW-0456">Lyase</keyword>
<keyword evidence="12" id="KW-1185">Reference proteome</keyword>
<evidence type="ECO:0000259" key="10">
    <source>
        <dbReference type="PROSITE" id="PS51819"/>
    </source>
</evidence>
<evidence type="ECO:0000256" key="7">
    <source>
        <dbReference type="PIRSR" id="PIRSR604361-1"/>
    </source>
</evidence>
<accession>A0A8H7D452</accession>
<dbReference type="AlphaFoldDB" id="A0A8H7D452"/>
<evidence type="ECO:0000256" key="8">
    <source>
        <dbReference type="PIRSR" id="PIRSR604361-3"/>
    </source>
</evidence>
<organism evidence="11 12">
    <name type="scientific">Mycena sanguinolenta</name>
    <dbReference type="NCBI Taxonomy" id="230812"/>
    <lineage>
        <taxon>Eukaryota</taxon>
        <taxon>Fungi</taxon>
        <taxon>Dikarya</taxon>
        <taxon>Basidiomycota</taxon>
        <taxon>Agaricomycotina</taxon>
        <taxon>Agaricomycetes</taxon>
        <taxon>Agaricomycetidae</taxon>
        <taxon>Agaricales</taxon>
        <taxon>Marasmiineae</taxon>
        <taxon>Mycenaceae</taxon>
        <taxon>Mycena</taxon>
    </lineage>
</organism>
<dbReference type="PANTHER" id="PTHR10374">
    <property type="entry name" value="LACTOYLGLUTATHIONE LYASE GLYOXALASE I"/>
    <property type="match status" value="1"/>
</dbReference>
<dbReference type="EC" id="4.4.1.5" evidence="3 9"/>
<dbReference type="SUPFAM" id="SSF54593">
    <property type="entry name" value="Glyoxalase/Bleomycin resistance protein/Dihydroxybiphenyl dioxygenase"/>
    <property type="match status" value="2"/>
</dbReference>
<comment type="catalytic activity">
    <reaction evidence="9">
        <text>(R)-S-lactoylglutathione = methylglyoxal + glutathione</text>
        <dbReference type="Rhea" id="RHEA:19069"/>
        <dbReference type="ChEBI" id="CHEBI:17158"/>
        <dbReference type="ChEBI" id="CHEBI:57474"/>
        <dbReference type="ChEBI" id="CHEBI:57925"/>
        <dbReference type="EC" id="4.4.1.5"/>
    </reaction>
</comment>
<evidence type="ECO:0000256" key="3">
    <source>
        <dbReference type="ARBA" id="ARBA00012081"/>
    </source>
</evidence>
<dbReference type="InterPro" id="IPR018146">
    <property type="entry name" value="Glyoxalase_1_CS"/>
</dbReference>
<reference evidence="11" key="1">
    <citation type="submission" date="2020-05" db="EMBL/GenBank/DDBJ databases">
        <title>Mycena genomes resolve the evolution of fungal bioluminescence.</title>
        <authorList>
            <person name="Tsai I.J."/>
        </authorList>
    </citation>
    <scope>NUCLEOTIDE SEQUENCE</scope>
    <source>
        <strain evidence="11">160909Yilan</strain>
    </source>
</reference>
<keyword evidence="4 8" id="KW-0479">Metal-binding</keyword>
<evidence type="ECO:0000256" key="1">
    <source>
        <dbReference type="ARBA" id="ARBA00005008"/>
    </source>
</evidence>
<evidence type="ECO:0000256" key="9">
    <source>
        <dbReference type="RuleBase" id="RU361179"/>
    </source>
</evidence>
<proteinExistence type="inferred from homology"/>
<comment type="function">
    <text evidence="9">Catalyzes the conversion of hemimercaptal, formed from methylglyoxal and glutathione, to S-lactoylglutathione.</text>
</comment>
<feature type="domain" description="VOC" evidence="10">
    <location>
        <begin position="65"/>
        <end position="207"/>
    </location>
</feature>
<evidence type="ECO:0000256" key="4">
    <source>
        <dbReference type="ARBA" id="ARBA00022723"/>
    </source>
</evidence>
<sequence>MLASPRLILPSIRFASRPQSFRPKPLVFRSFLATMATDTSKYKFNHSMCVLNRSLRCAHNNHYLFPSQLKRIRVKDPKESIKFYEFLGMKLLDKLENPDAKFDLYFLGYDSPGAVSHGKHRSDREGLIELTHNYGTENDPEYKIMNGNTEPYRGFGHTCISVDNIQAACARLEGAGYRFQKKLTDGRMRHIAFALDPDNYWVEIISFNPIDSTVDVKETSVETYRMNHTMIRVKDPEKSLAFYKDVMGMKVKVLFPRSSLLMGALSSIFFLFQRVLENKDAKFNLYFLGYGPDAPDSSPNGTNPVADREGLLELTWNYGTENDPAFKYHNGNDQPQGFGHIAVSVDDINAACARFEDMNVSWKKRLTDGRMKNIAFVLDPDNYWVEIIQNESMKK</sequence>
<evidence type="ECO:0000256" key="6">
    <source>
        <dbReference type="ARBA" id="ARBA00023239"/>
    </source>
</evidence>
<keyword evidence="5 8" id="KW-0862">Zinc</keyword>
<comment type="similarity">
    <text evidence="2 9">Belongs to the glyoxalase I family.</text>
</comment>
<name>A0A8H7D452_9AGAR</name>
<dbReference type="NCBIfam" id="TIGR00068">
    <property type="entry name" value="glyox_I"/>
    <property type="match status" value="2"/>
</dbReference>
<comment type="cofactor">
    <cofactor evidence="8">
        <name>Zn(2+)</name>
        <dbReference type="ChEBI" id="CHEBI:29105"/>
    </cofactor>
    <text evidence="8">Binds 1 zinc ion per subunit. In the homodimer, two zinc ions are bound between subunits.</text>
</comment>
<feature type="binding site" evidence="8">
    <location>
        <position position="340"/>
    </location>
    <ligand>
        <name>Zn(2+)</name>
        <dbReference type="ChEBI" id="CHEBI:29105"/>
        <note>ligand shared between dimeric partners</note>
    </ligand>
</feature>
<dbReference type="PROSITE" id="PS51819">
    <property type="entry name" value="VOC"/>
    <property type="match status" value="2"/>
</dbReference>
<evidence type="ECO:0000313" key="12">
    <source>
        <dbReference type="Proteomes" id="UP000623467"/>
    </source>
</evidence>
<dbReference type="GO" id="GO:0046872">
    <property type="term" value="F:metal ion binding"/>
    <property type="evidence" value="ECO:0007669"/>
    <property type="project" value="UniProtKB-UniRule"/>
</dbReference>
<dbReference type="InterPro" id="IPR004360">
    <property type="entry name" value="Glyas_Fos-R_dOase_dom"/>
</dbReference>
<evidence type="ECO:0000313" key="11">
    <source>
        <dbReference type="EMBL" id="KAF7358707.1"/>
    </source>
</evidence>
<feature type="active site" description="Proton donor/acceptor" evidence="7">
    <location>
        <position position="386"/>
    </location>
</feature>
<dbReference type="EMBL" id="JACAZH010000009">
    <property type="protein sequence ID" value="KAF7358707.1"/>
    <property type="molecule type" value="Genomic_DNA"/>
</dbReference>